<evidence type="ECO:0000256" key="2">
    <source>
        <dbReference type="RuleBase" id="RU362119"/>
    </source>
</evidence>
<evidence type="ECO:0000259" key="4">
    <source>
        <dbReference type="Pfam" id="PF02872"/>
    </source>
</evidence>
<dbReference type="GO" id="GO:0008253">
    <property type="term" value="F:5'-nucleotidase activity"/>
    <property type="evidence" value="ECO:0007669"/>
    <property type="project" value="TreeGrafter"/>
</dbReference>
<dbReference type="GO" id="GO:0030288">
    <property type="term" value="C:outer membrane-bounded periplasmic space"/>
    <property type="evidence" value="ECO:0007669"/>
    <property type="project" value="TreeGrafter"/>
</dbReference>
<keyword evidence="2" id="KW-0547">Nucleotide-binding</keyword>
<dbReference type="Proteomes" id="UP000440978">
    <property type="component" value="Unassembled WGS sequence"/>
</dbReference>
<dbReference type="InterPro" id="IPR008334">
    <property type="entry name" value="5'-Nucleotdase_C"/>
</dbReference>
<evidence type="ECO:0000313" key="5">
    <source>
        <dbReference type="EMBL" id="MTT30671.1"/>
    </source>
</evidence>
<dbReference type="SUPFAM" id="SSF56300">
    <property type="entry name" value="Metallo-dependent phosphatases"/>
    <property type="match status" value="1"/>
</dbReference>
<dbReference type="Pfam" id="PF00149">
    <property type="entry name" value="Metallophos"/>
    <property type="match status" value="1"/>
</dbReference>
<dbReference type="GO" id="GO:0000166">
    <property type="term" value="F:nucleotide binding"/>
    <property type="evidence" value="ECO:0007669"/>
    <property type="project" value="UniProtKB-KW"/>
</dbReference>
<dbReference type="InterPro" id="IPR006179">
    <property type="entry name" value="5_nucleotidase/apyrase"/>
</dbReference>
<dbReference type="AlphaFoldDB" id="A0A6N8CLK1"/>
<keyword evidence="2" id="KW-0378">Hydrolase</keyword>
<dbReference type="Pfam" id="PF02872">
    <property type="entry name" value="5_nucleotid_C"/>
    <property type="match status" value="1"/>
</dbReference>
<dbReference type="CDD" id="cd00845">
    <property type="entry name" value="MPP_UshA_N_like"/>
    <property type="match status" value="1"/>
</dbReference>
<dbReference type="InterPro" id="IPR029052">
    <property type="entry name" value="Metallo-depent_PP-like"/>
</dbReference>
<evidence type="ECO:0000256" key="1">
    <source>
        <dbReference type="ARBA" id="ARBA00022729"/>
    </source>
</evidence>
<dbReference type="GO" id="GO:0009166">
    <property type="term" value="P:nucleotide catabolic process"/>
    <property type="evidence" value="ECO:0007669"/>
    <property type="project" value="InterPro"/>
</dbReference>
<dbReference type="SUPFAM" id="SSF55816">
    <property type="entry name" value="5'-nucleotidase (syn. UDP-sugar hydrolase), C-terminal domain"/>
    <property type="match status" value="1"/>
</dbReference>
<keyword evidence="6" id="KW-1185">Reference proteome</keyword>
<gene>
    <name evidence="5" type="ORF">GMB86_01410</name>
</gene>
<dbReference type="PRINTS" id="PR01607">
    <property type="entry name" value="APYRASEFAMLY"/>
</dbReference>
<accession>A0A6N8CLK1</accession>
<evidence type="ECO:0000313" key="6">
    <source>
        <dbReference type="Proteomes" id="UP000440978"/>
    </source>
</evidence>
<dbReference type="Gene3D" id="3.90.780.10">
    <property type="entry name" value="5'-Nucleotidase, C-terminal domain"/>
    <property type="match status" value="1"/>
</dbReference>
<name>A0A6N8CLK1_9BACI</name>
<dbReference type="PANTHER" id="PTHR11575">
    <property type="entry name" value="5'-NUCLEOTIDASE-RELATED"/>
    <property type="match status" value="1"/>
</dbReference>
<organism evidence="5 6">
    <name type="scientific">Terrilactibacillus tamarindi</name>
    <dbReference type="NCBI Taxonomy" id="2599694"/>
    <lineage>
        <taxon>Bacteria</taxon>
        <taxon>Bacillati</taxon>
        <taxon>Bacillota</taxon>
        <taxon>Bacilli</taxon>
        <taxon>Bacillales</taxon>
        <taxon>Bacillaceae</taxon>
        <taxon>Terrilactibacillus</taxon>
    </lineage>
</organism>
<dbReference type="InterPro" id="IPR004843">
    <property type="entry name" value="Calcineurin-like_PHP"/>
</dbReference>
<feature type="domain" description="Calcineurin-like phosphoesterase" evidence="3">
    <location>
        <begin position="6"/>
        <end position="203"/>
    </location>
</feature>
<reference evidence="5 6" key="1">
    <citation type="submission" date="2019-11" db="EMBL/GenBank/DDBJ databases">
        <title>Terrilactibacillus tamarindus sp. nov. BCM23-1 isolated from bark of Tamarindus indica.</title>
        <authorList>
            <person name="Kingkaew E."/>
            <person name="Tanasupawat S."/>
        </authorList>
    </citation>
    <scope>NUCLEOTIDE SEQUENCE [LARGE SCALE GENOMIC DNA]</scope>
    <source>
        <strain evidence="5 6">BCM23-1</strain>
    </source>
</reference>
<feature type="domain" description="5'-Nucleotidase C-terminal" evidence="4">
    <location>
        <begin position="287"/>
        <end position="420"/>
    </location>
</feature>
<evidence type="ECO:0000259" key="3">
    <source>
        <dbReference type="Pfam" id="PF00149"/>
    </source>
</evidence>
<dbReference type="EMBL" id="WNHB01000002">
    <property type="protein sequence ID" value="MTT30671.1"/>
    <property type="molecule type" value="Genomic_DNA"/>
</dbReference>
<comment type="caution">
    <text evidence="5">The sequence shown here is derived from an EMBL/GenBank/DDBJ whole genome shotgun (WGS) entry which is preliminary data.</text>
</comment>
<proteinExistence type="inferred from homology"/>
<dbReference type="InterPro" id="IPR011240">
    <property type="entry name" value="Pesterase_YunD"/>
</dbReference>
<dbReference type="GO" id="GO:0008768">
    <property type="term" value="F:UDP-sugar diphosphatase activity"/>
    <property type="evidence" value="ECO:0007669"/>
    <property type="project" value="TreeGrafter"/>
</dbReference>
<dbReference type="PANTHER" id="PTHR11575:SF23">
    <property type="entry name" value="5-NUCLEOTIDASE FAMILY PROTEIN"/>
    <property type="match status" value="1"/>
</dbReference>
<dbReference type="PIRSF" id="PIRSF036361">
    <property type="entry name" value="YunD"/>
    <property type="match status" value="1"/>
</dbReference>
<dbReference type="RefSeq" id="WP_155216088.1">
    <property type="nucleotide sequence ID" value="NZ_WNHB01000002.1"/>
</dbReference>
<sequence length="457" mass="51803">MKKLHLFHTNDIHSHFEHWASFITYIKNQREQLQNDGEPSLLFDLGDHMDRVNPLTEGTMGSGNVQLLNQAGYDFITIGNNEGITFTKDILDHLYDHRHFQVVLANLYNKEGNRPHWCTPFVISEVEGVTLGITAVTARFSDFYSPLGWDIRDPFSEIEPIIKSLREQADVVVLMSHVGLPFDKMISEKLPDIDLILGSHTHHFLHHGLEIGSTLITQTGKFGQFAGHVTLEIEESTKKIVNKEAHLIPLDQDEDIETKHLIHELSQEGMKTLQEVITVMPRPLSVDWYGKSELPCLLAESLREWCHADISIVNAGVVLNGLEPGIVTKEMIHRLCPHPINPCTVQLTGEDLLTIINIGRDKEFQTFELKGFGFRGKVIGALIYSGLSYHEHEGGIREEDVIVNNQSLNRQATYNVATIDMFTFGSLLPPIAKAKQNFFIPETLRDLLGWKLKTYFK</sequence>
<dbReference type="InterPro" id="IPR036907">
    <property type="entry name" value="5'-Nucleotdase_C_sf"/>
</dbReference>
<keyword evidence="1" id="KW-0732">Signal</keyword>
<comment type="similarity">
    <text evidence="2">Belongs to the 5'-nucleotidase family.</text>
</comment>
<dbReference type="OrthoDB" id="9793179at2"/>
<dbReference type="Gene3D" id="3.60.21.10">
    <property type="match status" value="1"/>
</dbReference>
<protein>
    <submittedName>
        <fullName evidence="5">Bifunctional metallophosphatase/5'-nucleotidase</fullName>
    </submittedName>
</protein>